<gene>
    <name evidence="1" type="ORF">DPM12_01055</name>
</gene>
<dbReference type="OrthoDB" id="3827359at2"/>
<dbReference type="RefSeq" id="WP_112256355.1">
    <property type="nucleotide sequence ID" value="NZ_QMIG01000001.1"/>
</dbReference>
<protein>
    <recommendedName>
        <fullName evidence="3">Fis family transcriptional regulator</fullName>
    </recommendedName>
</protein>
<comment type="caution">
    <text evidence="1">The sequence shown here is derived from an EMBL/GenBank/DDBJ whole genome shotgun (WGS) entry which is preliminary data.</text>
</comment>
<keyword evidence="2" id="KW-1185">Reference proteome</keyword>
<organism evidence="1 2">
    <name type="scientific">Phytoactinopolyspora halophila</name>
    <dbReference type="NCBI Taxonomy" id="1981511"/>
    <lineage>
        <taxon>Bacteria</taxon>
        <taxon>Bacillati</taxon>
        <taxon>Actinomycetota</taxon>
        <taxon>Actinomycetes</taxon>
        <taxon>Jiangellales</taxon>
        <taxon>Jiangellaceae</taxon>
        <taxon>Phytoactinopolyspora</taxon>
    </lineage>
</organism>
<evidence type="ECO:0008006" key="3">
    <source>
        <dbReference type="Google" id="ProtNLM"/>
    </source>
</evidence>
<proteinExistence type="predicted"/>
<dbReference type="AlphaFoldDB" id="A0A329R2U7"/>
<sequence>MRWERLFADAVAQLDAATRLELEDEIAVRTRAERKNIRLEDRLRVVDGQAIDVHVLGPERVRGVLREIGPDWFLLAEQGGAEILVPTASVLVIGGLREGAAAPRSEGSMVAMLTFRHALTVICSDRSHTIVSVADGSRLEGTVDRVGADAFDLTPRVRGEGGRPSAPSVVVPFAAVGMMLRR</sequence>
<name>A0A329R2U7_9ACTN</name>
<dbReference type="EMBL" id="QMIG01000001">
    <property type="protein sequence ID" value="RAW18693.1"/>
    <property type="molecule type" value="Genomic_DNA"/>
</dbReference>
<dbReference type="Proteomes" id="UP000250462">
    <property type="component" value="Unassembled WGS sequence"/>
</dbReference>
<reference evidence="1 2" key="1">
    <citation type="submission" date="2018-06" db="EMBL/GenBank/DDBJ databases">
        <title>Phytoactinopolyspora halophila sp. nov., a novel halophilic actinomycete isolated from a saline soil in China.</title>
        <authorList>
            <person name="Tang S.-K."/>
        </authorList>
    </citation>
    <scope>NUCLEOTIDE SEQUENCE [LARGE SCALE GENOMIC DNA]</scope>
    <source>
        <strain evidence="1 2">YIM 96934</strain>
    </source>
</reference>
<evidence type="ECO:0000313" key="2">
    <source>
        <dbReference type="Proteomes" id="UP000250462"/>
    </source>
</evidence>
<evidence type="ECO:0000313" key="1">
    <source>
        <dbReference type="EMBL" id="RAW18693.1"/>
    </source>
</evidence>
<accession>A0A329R2U7</accession>